<dbReference type="InterPro" id="IPR014729">
    <property type="entry name" value="Rossmann-like_a/b/a_fold"/>
</dbReference>
<dbReference type="GO" id="GO:0005886">
    <property type="term" value="C:plasma membrane"/>
    <property type="evidence" value="ECO:0007669"/>
    <property type="project" value="TreeGrafter"/>
</dbReference>
<evidence type="ECO:0000313" key="4">
    <source>
        <dbReference type="Proteomes" id="UP000515703"/>
    </source>
</evidence>
<evidence type="ECO:0000313" key="3">
    <source>
        <dbReference type="EMBL" id="BCJ97250.1"/>
    </source>
</evidence>
<keyword evidence="1" id="KW-1133">Transmembrane helix</keyword>
<reference evidence="3 4" key="1">
    <citation type="submission" date="2020-08" db="EMBL/GenBank/DDBJ databases">
        <title>Draft genome sequencing of an Anaerocolumna strain isolated from anoxic soil subjected to BSD treatment.</title>
        <authorList>
            <person name="Uek A."/>
            <person name="Tonouchi A."/>
        </authorList>
    </citation>
    <scope>NUCLEOTIDE SEQUENCE [LARGE SCALE GENOMIC DNA]</scope>
    <source>
        <strain evidence="3 4">CTTW</strain>
    </source>
</reference>
<feature type="transmembrane region" description="Helical" evidence="1">
    <location>
        <begin position="7"/>
        <end position="26"/>
    </location>
</feature>
<dbReference type="Pfam" id="PF02698">
    <property type="entry name" value="DUF218"/>
    <property type="match status" value="1"/>
</dbReference>
<accession>A0A7I8DFU3</accession>
<keyword evidence="1" id="KW-0812">Transmembrane</keyword>
<dbReference type="PANTHER" id="PTHR30336:SF4">
    <property type="entry name" value="ENVELOPE BIOGENESIS FACTOR ELYC"/>
    <property type="match status" value="1"/>
</dbReference>
<name>A0A7I8DFU3_9FIRM</name>
<feature type="transmembrane region" description="Helical" evidence="1">
    <location>
        <begin position="32"/>
        <end position="52"/>
    </location>
</feature>
<dbReference type="Gene3D" id="3.40.50.620">
    <property type="entry name" value="HUPs"/>
    <property type="match status" value="1"/>
</dbReference>
<dbReference type="Proteomes" id="UP000515703">
    <property type="component" value="Chromosome"/>
</dbReference>
<dbReference type="InterPro" id="IPR051599">
    <property type="entry name" value="Cell_Envelope_Assoc"/>
</dbReference>
<feature type="domain" description="DUF218" evidence="2">
    <location>
        <begin position="100"/>
        <end position="227"/>
    </location>
</feature>
<keyword evidence="4" id="KW-1185">Reference proteome</keyword>
<keyword evidence="1" id="KW-0472">Membrane</keyword>
<dbReference type="KEGG" id="acht:bsdcttw_02910"/>
<dbReference type="GO" id="GO:0043164">
    <property type="term" value="P:Gram-negative-bacterium-type cell wall biogenesis"/>
    <property type="evidence" value="ECO:0007669"/>
    <property type="project" value="TreeGrafter"/>
</dbReference>
<dbReference type="GO" id="GO:0000270">
    <property type="term" value="P:peptidoglycan metabolic process"/>
    <property type="evidence" value="ECO:0007669"/>
    <property type="project" value="TreeGrafter"/>
</dbReference>
<dbReference type="AlphaFoldDB" id="A0A7I8DFU3"/>
<protein>
    <recommendedName>
        <fullName evidence="2">DUF218 domain-containing protein</fullName>
    </recommendedName>
</protein>
<sequence length="267" mass="29655">MLLLFSILFLIAGIFCVGYTILIISYSGAGTAFLWFWILAAIGSFLAFALFTLLHTKHVFFHRIWYYAFSVLFICGAAVFLLVEGNIFYGGMGKAAPKADYMIVLGAQVKGRTVSKALKNRLDTALKYLLDNPQTTVIVSGGQGRGEEITEALAMRNYLADKGIDTERILLEDKSVNTYENLVNSKGIIDSREASDSSSVKVVVVTNRFHVFRALSLARTQGIKVVQGLGAPNDDILTLHYYVREFFGVVKDVLQGNMKWYGHVNVR</sequence>
<organism evidence="3 4">
    <name type="scientific">Anaerocolumna chitinilytica</name>
    <dbReference type="NCBI Taxonomy" id="1727145"/>
    <lineage>
        <taxon>Bacteria</taxon>
        <taxon>Bacillati</taxon>
        <taxon>Bacillota</taxon>
        <taxon>Clostridia</taxon>
        <taxon>Lachnospirales</taxon>
        <taxon>Lachnospiraceae</taxon>
        <taxon>Anaerocolumna</taxon>
    </lineage>
</organism>
<dbReference type="RefSeq" id="WP_185257698.1">
    <property type="nucleotide sequence ID" value="NZ_AP023368.1"/>
</dbReference>
<dbReference type="PANTHER" id="PTHR30336">
    <property type="entry name" value="INNER MEMBRANE PROTEIN, PROBABLE PERMEASE"/>
    <property type="match status" value="1"/>
</dbReference>
<gene>
    <name evidence="3" type="ORF">bsdcttw_02910</name>
</gene>
<proteinExistence type="predicted"/>
<feature type="transmembrane region" description="Helical" evidence="1">
    <location>
        <begin position="64"/>
        <end position="83"/>
    </location>
</feature>
<dbReference type="CDD" id="cd06259">
    <property type="entry name" value="YdcF-like"/>
    <property type="match status" value="1"/>
</dbReference>
<evidence type="ECO:0000256" key="1">
    <source>
        <dbReference type="SAM" id="Phobius"/>
    </source>
</evidence>
<reference evidence="3 4" key="2">
    <citation type="submission" date="2020-08" db="EMBL/GenBank/DDBJ databases">
        <authorList>
            <person name="Ueki A."/>
            <person name="Tonouchi A."/>
        </authorList>
    </citation>
    <scope>NUCLEOTIDE SEQUENCE [LARGE SCALE GENOMIC DNA]</scope>
    <source>
        <strain evidence="3 4">CTTW</strain>
    </source>
</reference>
<dbReference type="EMBL" id="AP023368">
    <property type="protein sequence ID" value="BCJ97250.1"/>
    <property type="molecule type" value="Genomic_DNA"/>
</dbReference>
<dbReference type="InterPro" id="IPR003848">
    <property type="entry name" value="DUF218"/>
</dbReference>
<evidence type="ECO:0000259" key="2">
    <source>
        <dbReference type="Pfam" id="PF02698"/>
    </source>
</evidence>